<dbReference type="SMART" id="SM00929">
    <property type="entry name" value="NADH-G_4Fe-4S_3"/>
    <property type="match status" value="1"/>
</dbReference>
<comment type="cofactor">
    <cofactor evidence="1">
        <name>[4Fe-4S] cluster</name>
        <dbReference type="ChEBI" id="CHEBI:49883"/>
    </cofactor>
</comment>
<keyword evidence="3" id="KW-0479">Metal-binding</keyword>
<dbReference type="InterPro" id="IPR050340">
    <property type="entry name" value="Cytosolic_Fe-S_CAF"/>
</dbReference>
<dbReference type="GO" id="GO:0016491">
    <property type="term" value="F:oxidoreductase activity"/>
    <property type="evidence" value="ECO:0007669"/>
    <property type="project" value="InterPro"/>
</dbReference>
<dbReference type="InterPro" id="IPR004108">
    <property type="entry name" value="Fe_hydrogenase_lsu_C"/>
</dbReference>
<dbReference type="Gene3D" id="3.30.70.20">
    <property type="match status" value="1"/>
</dbReference>
<dbReference type="InterPro" id="IPR019574">
    <property type="entry name" value="NADH_UbQ_OxRdtase_Gsu_4Fe4S-bd"/>
</dbReference>
<dbReference type="PROSITE" id="PS00198">
    <property type="entry name" value="4FE4S_FER_1"/>
    <property type="match status" value="2"/>
</dbReference>
<evidence type="ECO:0000259" key="8">
    <source>
        <dbReference type="PROSITE" id="PS51379"/>
    </source>
</evidence>
<evidence type="ECO:0000256" key="2">
    <source>
        <dbReference type="ARBA" id="ARBA00022485"/>
    </source>
</evidence>
<keyword evidence="4" id="KW-0677">Repeat</keyword>
<organism evidence="10 11">
    <name type="scientific">Candidatus Berkelbacteria bacterium CG11_big_fil_rev_8_21_14_0_20_42_15</name>
    <dbReference type="NCBI Taxonomy" id="1974517"/>
    <lineage>
        <taxon>Bacteria</taxon>
        <taxon>Candidatus Berkelbacteria</taxon>
    </lineage>
</organism>
<dbReference type="InterPro" id="IPR009016">
    <property type="entry name" value="Fe_hydrogenase"/>
</dbReference>
<sequence>MAKYFEIKINGKKYKVQEGRTILEVAKENALEIPTLCYHPDLKPNASCRLCLVEVKTGEKYEVVTSCNTKIADQMEIKLDTPRVKKIRKLNLEMLLSDHIKKCDGCNWHDNCELKALAHKFGLKASRFPERRRKFKIDAKTPSILWDSSKCVECGNCLSTCEEITGLDNIASKYRGSSIIFGPKDGKSFANTNCVFCGQCILRCPSGSLQEKSEVERVERLLDHKKKGQVLVAQFAPSARYSIGELFGKQAGKNFDKKLITALRNLGFDFVFDVNFGADITTVEEAQELIERLETKRNLPMFTSCCPA</sequence>
<accession>A0A2H0PYF9</accession>
<dbReference type="Pfam" id="PF10588">
    <property type="entry name" value="NADH-G_4Fe-4S_3"/>
    <property type="match status" value="1"/>
</dbReference>
<dbReference type="InterPro" id="IPR001041">
    <property type="entry name" value="2Fe-2S_ferredoxin-type"/>
</dbReference>
<dbReference type="PROSITE" id="PS51839">
    <property type="entry name" value="4FE4S_HC3"/>
    <property type="match status" value="1"/>
</dbReference>
<dbReference type="PANTHER" id="PTHR11615">
    <property type="entry name" value="NITRATE, FORMATE, IRON DEHYDROGENASE"/>
    <property type="match status" value="1"/>
</dbReference>
<dbReference type="InterPro" id="IPR017900">
    <property type="entry name" value="4Fe4S_Fe_S_CS"/>
</dbReference>
<dbReference type="PROSITE" id="PS51085">
    <property type="entry name" value="2FE2S_FER_2"/>
    <property type="match status" value="1"/>
</dbReference>
<dbReference type="SUPFAM" id="SSF54292">
    <property type="entry name" value="2Fe-2S ferredoxin-like"/>
    <property type="match status" value="1"/>
</dbReference>
<name>A0A2H0PYF9_9BACT</name>
<dbReference type="GO" id="GO:0042773">
    <property type="term" value="P:ATP synthesis coupled electron transport"/>
    <property type="evidence" value="ECO:0007669"/>
    <property type="project" value="InterPro"/>
</dbReference>
<evidence type="ECO:0000313" key="11">
    <source>
        <dbReference type="Proteomes" id="UP000231154"/>
    </source>
</evidence>
<dbReference type="EMBL" id="PCXF01000086">
    <property type="protein sequence ID" value="PIR27058.1"/>
    <property type="molecule type" value="Genomic_DNA"/>
</dbReference>
<feature type="domain" description="4Fe-4S His(Cys)3-ligated-type" evidence="9">
    <location>
        <begin position="83"/>
        <end position="122"/>
    </location>
</feature>
<dbReference type="Gene3D" id="3.10.20.740">
    <property type="match status" value="1"/>
</dbReference>
<dbReference type="Gene3D" id="3.40.50.1780">
    <property type="match status" value="1"/>
</dbReference>
<gene>
    <name evidence="10" type="ORF">COV40_02885</name>
</gene>
<dbReference type="GO" id="GO:0016020">
    <property type="term" value="C:membrane"/>
    <property type="evidence" value="ECO:0007669"/>
    <property type="project" value="InterPro"/>
</dbReference>
<evidence type="ECO:0000256" key="6">
    <source>
        <dbReference type="ARBA" id="ARBA00023014"/>
    </source>
</evidence>
<keyword evidence="2" id="KW-0004">4Fe-4S</keyword>
<dbReference type="InterPro" id="IPR000283">
    <property type="entry name" value="NADH_UbQ_OxRdtase_75kDa_su_CS"/>
</dbReference>
<dbReference type="SUPFAM" id="SSF54862">
    <property type="entry name" value="4Fe-4S ferredoxins"/>
    <property type="match status" value="1"/>
</dbReference>
<evidence type="ECO:0000256" key="1">
    <source>
        <dbReference type="ARBA" id="ARBA00001966"/>
    </source>
</evidence>
<evidence type="ECO:0008006" key="12">
    <source>
        <dbReference type="Google" id="ProtNLM"/>
    </source>
</evidence>
<evidence type="ECO:0000259" key="7">
    <source>
        <dbReference type="PROSITE" id="PS51085"/>
    </source>
</evidence>
<evidence type="ECO:0000256" key="5">
    <source>
        <dbReference type="ARBA" id="ARBA00023004"/>
    </source>
</evidence>
<keyword evidence="6" id="KW-0411">Iron-sulfur</keyword>
<dbReference type="Pfam" id="PF02906">
    <property type="entry name" value="Fe_hyd_lg_C"/>
    <property type="match status" value="1"/>
</dbReference>
<dbReference type="PROSITE" id="PS00641">
    <property type="entry name" value="COMPLEX1_75K_1"/>
    <property type="match status" value="1"/>
</dbReference>
<evidence type="ECO:0000256" key="4">
    <source>
        <dbReference type="ARBA" id="ARBA00022737"/>
    </source>
</evidence>
<dbReference type="FunFam" id="3.10.20.740:FF:000003">
    <property type="entry name" value="Formate dehydrogenase subunit alpha"/>
    <property type="match status" value="1"/>
</dbReference>
<feature type="domain" description="2Fe-2S ferredoxin-type" evidence="7">
    <location>
        <begin position="3"/>
        <end position="85"/>
    </location>
</feature>
<keyword evidence="5" id="KW-0408">Iron</keyword>
<feature type="domain" description="4Fe-4S ferredoxin-type" evidence="8">
    <location>
        <begin position="186"/>
        <end position="214"/>
    </location>
</feature>
<protein>
    <recommendedName>
        <fullName evidence="12">Ferredoxin</fullName>
    </recommendedName>
</protein>
<dbReference type="FunFam" id="3.30.70.20:FF:000035">
    <property type="entry name" value="Iron hydrogenase 1"/>
    <property type="match status" value="1"/>
</dbReference>
<feature type="non-terminal residue" evidence="10">
    <location>
        <position position="308"/>
    </location>
</feature>
<comment type="caution">
    <text evidence="10">The sequence shown here is derived from an EMBL/GenBank/DDBJ whole genome shotgun (WGS) entry which is preliminary data.</text>
</comment>
<evidence type="ECO:0000259" key="9">
    <source>
        <dbReference type="PROSITE" id="PS51839"/>
    </source>
</evidence>
<reference evidence="10 11" key="1">
    <citation type="submission" date="2017-09" db="EMBL/GenBank/DDBJ databases">
        <title>Depth-based differentiation of microbial function through sediment-hosted aquifers and enrichment of novel symbionts in the deep terrestrial subsurface.</title>
        <authorList>
            <person name="Probst A.J."/>
            <person name="Ladd B."/>
            <person name="Jarett J.K."/>
            <person name="Geller-Mcgrath D.E."/>
            <person name="Sieber C.M."/>
            <person name="Emerson J.B."/>
            <person name="Anantharaman K."/>
            <person name="Thomas B.C."/>
            <person name="Malmstrom R."/>
            <person name="Stieglmeier M."/>
            <person name="Klingl A."/>
            <person name="Woyke T."/>
            <person name="Ryan C.M."/>
            <person name="Banfield J.F."/>
        </authorList>
    </citation>
    <scope>NUCLEOTIDE SEQUENCE [LARGE SCALE GENOMIC DNA]</scope>
    <source>
        <strain evidence="10">CG11_big_fil_rev_8_21_14_0_20_42_15</strain>
    </source>
</reference>
<dbReference type="PROSITE" id="PS51379">
    <property type="entry name" value="4FE4S_FER_2"/>
    <property type="match status" value="2"/>
</dbReference>
<dbReference type="Pfam" id="PF13510">
    <property type="entry name" value="Fer2_4"/>
    <property type="match status" value="1"/>
</dbReference>
<dbReference type="InterPro" id="IPR017896">
    <property type="entry name" value="4Fe4S_Fe-S-bd"/>
</dbReference>
<evidence type="ECO:0000256" key="3">
    <source>
        <dbReference type="ARBA" id="ARBA00022723"/>
    </source>
</evidence>
<dbReference type="CDD" id="cd00207">
    <property type="entry name" value="fer2"/>
    <property type="match status" value="1"/>
</dbReference>
<dbReference type="InterPro" id="IPR036010">
    <property type="entry name" value="2Fe-2S_ferredoxin-like_sf"/>
</dbReference>
<dbReference type="AlphaFoldDB" id="A0A2H0PYF9"/>
<proteinExistence type="predicted"/>
<evidence type="ECO:0000313" key="10">
    <source>
        <dbReference type="EMBL" id="PIR27058.1"/>
    </source>
</evidence>
<feature type="domain" description="4Fe-4S ferredoxin-type" evidence="8">
    <location>
        <begin position="142"/>
        <end position="173"/>
    </location>
</feature>
<dbReference type="GO" id="GO:0046872">
    <property type="term" value="F:metal ion binding"/>
    <property type="evidence" value="ECO:0007669"/>
    <property type="project" value="UniProtKB-KW"/>
</dbReference>
<dbReference type="GO" id="GO:0008137">
    <property type="term" value="F:NADH dehydrogenase (ubiquinone) activity"/>
    <property type="evidence" value="ECO:0007669"/>
    <property type="project" value="InterPro"/>
</dbReference>
<dbReference type="SUPFAM" id="SSF53920">
    <property type="entry name" value="Fe-only hydrogenase"/>
    <property type="match status" value="1"/>
</dbReference>
<dbReference type="GO" id="GO:0051539">
    <property type="term" value="F:4 iron, 4 sulfur cluster binding"/>
    <property type="evidence" value="ECO:0007669"/>
    <property type="project" value="UniProtKB-KW"/>
</dbReference>
<dbReference type="Proteomes" id="UP000231154">
    <property type="component" value="Unassembled WGS sequence"/>
</dbReference>